<feature type="compositionally biased region" description="Low complexity" evidence="1">
    <location>
        <begin position="42"/>
        <end position="54"/>
    </location>
</feature>
<protein>
    <recommendedName>
        <fullName evidence="5">Secreted protein</fullName>
    </recommendedName>
</protein>
<feature type="region of interest" description="Disordered" evidence="1">
    <location>
        <begin position="35"/>
        <end position="54"/>
    </location>
</feature>
<dbReference type="Proteomes" id="UP001201873">
    <property type="component" value="Unassembled WGS sequence"/>
</dbReference>
<keyword evidence="2" id="KW-0732">Signal</keyword>
<feature type="signal peptide" evidence="2">
    <location>
        <begin position="1"/>
        <end position="30"/>
    </location>
</feature>
<comment type="caution">
    <text evidence="3">The sequence shown here is derived from an EMBL/GenBank/DDBJ whole genome shotgun (WGS) entry which is preliminary data.</text>
</comment>
<evidence type="ECO:0000256" key="1">
    <source>
        <dbReference type="SAM" id="MobiDB-lite"/>
    </source>
</evidence>
<evidence type="ECO:0000256" key="2">
    <source>
        <dbReference type="SAM" id="SignalP"/>
    </source>
</evidence>
<dbReference type="RefSeq" id="WP_248825081.1">
    <property type="nucleotide sequence ID" value="NZ_JALKFT010000012.1"/>
</dbReference>
<sequence length="173" mass="16989">MARTRTIGTARSVVVAAAIGLALVLGGCQGDPDGEAATGLDTTASPTPSATASPIATATASATPPATANTKIIPAVPPTSADEVPSPFAEVVAAVKREPALAPDAAVTAVAISTLDPSWATAATESPTAGGARVLLRRTSGVWKVTSLGSADIGCDDGTPRAVLAEFSLECPE</sequence>
<dbReference type="PROSITE" id="PS51257">
    <property type="entry name" value="PROKAR_LIPOPROTEIN"/>
    <property type="match status" value="1"/>
</dbReference>
<evidence type="ECO:0000313" key="4">
    <source>
        <dbReference type="Proteomes" id="UP001201873"/>
    </source>
</evidence>
<evidence type="ECO:0000313" key="3">
    <source>
        <dbReference type="EMBL" id="MCK9876794.1"/>
    </source>
</evidence>
<accession>A0ABT0JZ29</accession>
<feature type="chain" id="PRO_5046388050" description="Secreted protein" evidence="2">
    <location>
        <begin position="31"/>
        <end position="173"/>
    </location>
</feature>
<reference evidence="3 4" key="1">
    <citation type="submission" date="2022-04" db="EMBL/GenBank/DDBJ databases">
        <title>Genome diversity in the genus Frankia.</title>
        <authorList>
            <person name="Carlos-Shanley C."/>
            <person name="Hahn D."/>
        </authorList>
    </citation>
    <scope>NUCLEOTIDE SEQUENCE [LARGE SCALE GENOMIC DNA]</scope>
    <source>
        <strain evidence="3 4">Ag45/Mut15</strain>
    </source>
</reference>
<keyword evidence="4" id="KW-1185">Reference proteome</keyword>
<organism evidence="3 4">
    <name type="scientific">Frankia umida</name>
    <dbReference type="NCBI Taxonomy" id="573489"/>
    <lineage>
        <taxon>Bacteria</taxon>
        <taxon>Bacillati</taxon>
        <taxon>Actinomycetota</taxon>
        <taxon>Actinomycetes</taxon>
        <taxon>Frankiales</taxon>
        <taxon>Frankiaceae</taxon>
        <taxon>Frankia</taxon>
    </lineage>
</organism>
<proteinExistence type="predicted"/>
<evidence type="ECO:0008006" key="5">
    <source>
        <dbReference type="Google" id="ProtNLM"/>
    </source>
</evidence>
<name>A0ABT0JZ29_9ACTN</name>
<dbReference type="EMBL" id="JALKFT010000012">
    <property type="protein sequence ID" value="MCK9876794.1"/>
    <property type="molecule type" value="Genomic_DNA"/>
</dbReference>
<gene>
    <name evidence="3" type="ORF">MXD59_13565</name>
</gene>